<evidence type="ECO:0000256" key="1">
    <source>
        <dbReference type="SAM" id="MobiDB-lite"/>
    </source>
</evidence>
<dbReference type="Proteomes" id="UP000324800">
    <property type="component" value="Unassembled WGS sequence"/>
</dbReference>
<gene>
    <name evidence="2" type="ORF">EZS28_005716</name>
</gene>
<reference evidence="2 3" key="1">
    <citation type="submission" date="2019-03" db="EMBL/GenBank/DDBJ databases">
        <title>Single cell metagenomics reveals metabolic interactions within the superorganism composed of flagellate Streblomastix strix and complex community of Bacteroidetes bacteria on its surface.</title>
        <authorList>
            <person name="Treitli S.C."/>
            <person name="Kolisko M."/>
            <person name="Husnik F."/>
            <person name="Keeling P."/>
            <person name="Hampl V."/>
        </authorList>
    </citation>
    <scope>NUCLEOTIDE SEQUENCE [LARGE SCALE GENOMIC DNA]</scope>
    <source>
        <strain evidence="2">ST1C</strain>
    </source>
</reference>
<proteinExistence type="predicted"/>
<evidence type="ECO:0000313" key="3">
    <source>
        <dbReference type="Proteomes" id="UP000324800"/>
    </source>
</evidence>
<accession>A0A5J4WW79</accession>
<protein>
    <submittedName>
        <fullName evidence="2">Uncharacterized protein</fullName>
    </submittedName>
</protein>
<comment type="caution">
    <text evidence="2">The sequence shown here is derived from an EMBL/GenBank/DDBJ whole genome shotgun (WGS) entry which is preliminary data.</text>
</comment>
<dbReference type="AlphaFoldDB" id="A0A5J4WW79"/>
<dbReference type="EMBL" id="SNRW01000888">
    <property type="protein sequence ID" value="KAA6398756.1"/>
    <property type="molecule type" value="Genomic_DNA"/>
</dbReference>
<evidence type="ECO:0000313" key="2">
    <source>
        <dbReference type="EMBL" id="KAA6398756.1"/>
    </source>
</evidence>
<organism evidence="2 3">
    <name type="scientific">Streblomastix strix</name>
    <dbReference type="NCBI Taxonomy" id="222440"/>
    <lineage>
        <taxon>Eukaryota</taxon>
        <taxon>Metamonada</taxon>
        <taxon>Preaxostyla</taxon>
        <taxon>Oxymonadida</taxon>
        <taxon>Streblomastigidae</taxon>
        <taxon>Streblomastix</taxon>
    </lineage>
</organism>
<feature type="compositionally biased region" description="Acidic residues" evidence="1">
    <location>
        <begin position="208"/>
        <end position="223"/>
    </location>
</feature>
<feature type="region of interest" description="Disordered" evidence="1">
    <location>
        <begin position="189"/>
        <end position="246"/>
    </location>
</feature>
<sequence>MEQKTENTNPVIFGVGTSSLQMVEQAIKSQSTNALNIHSGNSQRLGFMSTNVTATQRSTIENKSRTFVQKTVDIIRNKRQKNREETIFDQSAVIVAQLLEKGRKELTGKKKIKNEAIFHLTQEIIVKQLDKFNQQLDNVEASKQIMKKLNNSHTKHLQEIFSAREEEAQLTKELKEQGVEVDKMTLFFDTSDLNEEEEDNEVQKSIEVNDEDEEEDEEEEEEEQTRHKRKRNTVQQQKPIKRPRTQ</sequence>
<name>A0A5J4WW79_9EUKA</name>